<evidence type="ECO:0000256" key="1">
    <source>
        <dbReference type="SAM" id="MobiDB-lite"/>
    </source>
</evidence>
<feature type="compositionally biased region" description="Acidic residues" evidence="1">
    <location>
        <begin position="1123"/>
        <end position="1134"/>
    </location>
</feature>
<feature type="transmembrane region" description="Helical" evidence="2">
    <location>
        <begin position="7"/>
        <end position="29"/>
    </location>
</feature>
<feature type="region of interest" description="Disordered" evidence="1">
    <location>
        <begin position="1018"/>
        <end position="1079"/>
    </location>
</feature>
<feature type="region of interest" description="Disordered" evidence="1">
    <location>
        <begin position="897"/>
        <end position="938"/>
    </location>
</feature>
<feature type="compositionally biased region" description="Basic and acidic residues" evidence="1">
    <location>
        <begin position="743"/>
        <end position="754"/>
    </location>
</feature>
<dbReference type="Gene3D" id="1.20.5.170">
    <property type="match status" value="1"/>
</dbReference>
<keyword evidence="4" id="KW-1185">Reference proteome</keyword>
<feature type="compositionally biased region" description="Basic and acidic residues" evidence="1">
    <location>
        <begin position="295"/>
        <end position="314"/>
    </location>
</feature>
<proteinExistence type="predicted"/>
<feature type="compositionally biased region" description="Low complexity" evidence="1">
    <location>
        <begin position="708"/>
        <end position="730"/>
    </location>
</feature>
<feature type="compositionally biased region" description="Basic and acidic residues" evidence="1">
    <location>
        <begin position="590"/>
        <end position="630"/>
    </location>
</feature>
<evidence type="ECO:0000256" key="2">
    <source>
        <dbReference type="SAM" id="Phobius"/>
    </source>
</evidence>
<keyword evidence="2" id="KW-0472">Membrane</keyword>
<feature type="region of interest" description="Disordered" evidence="1">
    <location>
        <begin position="1099"/>
        <end position="1161"/>
    </location>
</feature>
<dbReference type="RefSeq" id="WP_212323809.1">
    <property type="nucleotide sequence ID" value="NZ_AP024463.1"/>
</dbReference>
<feature type="compositionally biased region" description="Acidic residues" evidence="1">
    <location>
        <begin position="525"/>
        <end position="536"/>
    </location>
</feature>
<feature type="region of interest" description="Disordered" evidence="1">
    <location>
        <begin position="198"/>
        <end position="314"/>
    </location>
</feature>
<dbReference type="Proteomes" id="UP000678513">
    <property type="component" value="Chromosome"/>
</dbReference>
<feature type="compositionally biased region" description="Polar residues" evidence="1">
    <location>
        <begin position="467"/>
        <end position="476"/>
    </location>
</feature>
<feature type="compositionally biased region" description="Low complexity" evidence="1">
    <location>
        <begin position="45"/>
        <end position="57"/>
    </location>
</feature>
<reference evidence="3 4" key="1">
    <citation type="submission" date="2021-03" db="EMBL/GenBank/DDBJ databases">
        <title>Human Oral Microbial Genomes.</title>
        <authorList>
            <person name="Johnston C.D."/>
            <person name="Chen T."/>
            <person name="Dewhirst F.E."/>
        </authorList>
    </citation>
    <scope>NUCLEOTIDE SEQUENCE [LARGE SCALE GENOMIC DNA]</scope>
    <source>
        <strain evidence="3 4">DSMZ 100122</strain>
    </source>
</reference>
<feature type="compositionally biased region" description="Basic and acidic residues" evidence="1">
    <location>
        <begin position="929"/>
        <end position="938"/>
    </location>
</feature>
<feature type="compositionally biased region" description="Acidic residues" evidence="1">
    <location>
        <begin position="1067"/>
        <end position="1077"/>
    </location>
</feature>
<protein>
    <submittedName>
        <fullName evidence="3">Uncharacterized protein</fullName>
    </submittedName>
</protein>
<evidence type="ECO:0000313" key="3">
    <source>
        <dbReference type="EMBL" id="QUC08201.1"/>
    </source>
</evidence>
<evidence type="ECO:0000313" key="4">
    <source>
        <dbReference type="Proteomes" id="UP000678513"/>
    </source>
</evidence>
<dbReference type="SUPFAM" id="SSF57997">
    <property type="entry name" value="Tropomyosin"/>
    <property type="match status" value="1"/>
</dbReference>
<feature type="compositionally biased region" description="Basic and acidic residues" evidence="1">
    <location>
        <begin position="537"/>
        <end position="560"/>
    </location>
</feature>
<feature type="region of interest" description="Disordered" evidence="1">
    <location>
        <begin position="45"/>
        <end position="83"/>
    </location>
</feature>
<feature type="compositionally biased region" description="Polar residues" evidence="1">
    <location>
        <begin position="690"/>
        <end position="700"/>
    </location>
</feature>
<feature type="region of interest" description="Disordered" evidence="1">
    <location>
        <begin position="95"/>
        <end position="184"/>
    </location>
</feature>
<dbReference type="EMBL" id="CP072384">
    <property type="protein sequence ID" value="QUC08201.1"/>
    <property type="molecule type" value="Genomic_DNA"/>
</dbReference>
<organism evidence="3 4">
    <name type="scientific">Arachnia rubra</name>
    <dbReference type="NCBI Taxonomy" id="1547448"/>
    <lineage>
        <taxon>Bacteria</taxon>
        <taxon>Bacillati</taxon>
        <taxon>Actinomycetota</taxon>
        <taxon>Actinomycetes</taxon>
        <taxon>Propionibacteriales</taxon>
        <taxon>Propionibacteriaceae</taxon>
        <taxon>Arachnia</taxon>
    </lineage>
</organism>
<feature type="compositionally biased region" description="Low complexity" evidence="1">
    <location>
        <begin position="823"/>
        <end position="834"/>
    </location>
</feature>
<feature type="compositionally biased region" description="Basic and acidic residues" evidence="1">
    <location>
        <begin position="897"/>
        <end position="913"/>
    </location>
</feature>
<feature type="compositionally biased region" description="Low complexity" evidence="1">
    <location>
        <begin position="118"/>
        <end position="134"/>
    </location>
</feature>
<gene>
    <name evidence="3" type="ORF">J5A65_00110</name>
</gene>
<keyword evidence="2" id="KW-0812">Transmembrane</keyword>
<accession>A0ABX7Y5V5</accession>
<feature type="compositionally biased region" description="Low complexity" evidence="1">
    <location>
        <begin position="156"/>
        <end position="166"/>
    </location>
</feature>
<sequence>MNGHISLIIQLAAILLVCTGLALFLGWMLGKRSARAKAAKAAAEAATPSTAAPGAAGSQPESLAARKLEEQESPLTATQTAPLMVAATPGAQPVAEAQEMAPQSNSSPFAPDPALYTAPATSADPAAAPQAVPARSMPDPLSDDTISGEPDELSPAAQDIAAPVAARAEDAEDNAQRPDYLNDQTVSDESTIETHMIPRIINDTPAPTPQPALDSRLLEAQSRANEAEARVREAEAKLEEANQRAHEAEAKAEEASQRVTQAEERLTQAEAKAEEAGQRFSEAESRAAEASQIAREAEDRATQAEAKAQEAEQHITRAEEAHRQVVELEEQINKQEIDMARLENRATAAWDKTMPGLFDRIESLEDELSQARRETAELQALLDAEHEERQARIDAEREQAKAGTTPEAGESAPEEQAGDTAQESVPETSAVIKEEPWQAIGSGTEMPITADEHAPEPQTQDTEDTAQESVPETTTVIKEEPWQAIGSENEAADMPIGSASDALPGTQQEEQREQAAQEAPAQQDEAPEPEAPEETEESRTAAEDSRNSERQKSAEEKPEVPDTAEESGEIITGQDSGESEKTDVTGLRESGTKDSEAEKPEAAESGKSDSGETEKAEAARDENREDKDSAELEDTESEGSGTGVVESEAAPAGQHEDGETSHAEKPEAAPCEEAGVGDLETAEKAEENSPENTGAETTGNEVAKEGGEQQAAPSPEEAPAKAVANAQAVQKRAKDTAGQPDSITEHDASQRAENAENTGKADAATSSADPRPDEHQDAAAAPETEEPKTGEQSVPTAPAGPEDVVTTAEPADPTEFGESGDPGESAAEEAGQAEKTGQAAPGVKRPTHEIPAVTHQDPAGPRPEEQTGPRLVPLIPEPVFTEFSEFVAQRAEYREAAEAAAAREEETREHVFPDFEEQTETRLIPAIKDPGEAPETPRKVAPPVAIYEAAHRTAEPTELAADPLKPSPAVNGAQPMAHYTPLTAVFRDLAPRTAPIAEPEMEHHIPTSEVYPVVTHNESTTARTAPPSADEAAEHHDPARPGSWAGSPVPHATPHFIDAGEPLPAELNDETEVDEPSAAEQTLRLDMHAGHLATAARLRMPEQRDGVMRSPLEPRNQQLSISLEDDYTDVDPIDDNIAVMDPDDDYPASVRIPPEDYPQAR</sequence>
<name>A0ABX7Y5V5_9ACTN</name>
<keyword evidence="2" id="KW-1133">Transmembrane helix</keyword>
<feature type="compositionally biased region" description="Basic and acidic residues" evidence="1">
    <location>
        <begin position="654"/>
        <end position="667"/>
    </location>
</feature>
<feature type="region of interest" description="Disordered" evidence="1">
    <location>
        <begin position="378"/>
        <end position="871"/>
    </location>
</feature>
<feature type="compositionally biased region" description="Basic and acidic residues" evidence="1">
    <location>
        <begin position="225"/>
        <end position="287"/>
    </location>
</feature>
<feature type="compositionally biased region" description="Basic and acidic residues" evidence="1">
    <location>
        <begin position="383"/>
        <end position="400"/>
    </location>
</feature>